<dbReference type="PANTHER" id="PTHR40265">
    <property type="entry name" value="BLL2707 PROTEIN"/>
    <property type="match status" value="1"/>
</dbReference>
<keyword evidence="3" id="KW-1185">Reference proteome</keyword>
<dbReference type="AlphaFoldDB" id="A0A5E5BMC7"/>
<sequence length="294" mass="31959">MSQLPAPVLDHVVVNVKGELDHSVDIYRRLGFALTERGHHSLGTSNHLAIFGENYLELLGYEAGKSTARPDVTQAPLGLTGLVFKTHDSHGLFAELQARGVGVETPAEFFRPVQLPDGTTQDARFRTVRLASELVRNGRTFFCHHFTPEHVWRDEWRDHPNGVTDIAGFVISSPNPAATAALYDRVFGPGVLAATGAQGYSFTAGRARVHFVTPAEAGQRFGKVETTDDGSERNVALILRTRSLAQTQATLRENGVPWTTLEEGSVLVAAADGFHVALQFVEGDDLTNTSSVVF</sequence>
<protein>
    <submittedName>
        <fullName evidence="2">VOC family protein</fullName>
    </submittedName>
</protein>
<dbReference type="Gene3D" id="3.10.180.10">
    <property type="entry name" value="2,3-Dihydroxybiphenyl 1,2-Dioxygenase, domain 1"/>
    <property type="match status" value="1"/>
</dbReference>
<name>A0A5E5BMC7_9BURK</name>
<organism evidence="2 3">
    <name type="scientific">Pandoraea bronchicola</name>
    <dbReference type="NCBI Taxonomy" id="2508287"/>
    <lineage>
        <taxon>Bacteria</taxon>
        <taxon>Pseudomonadati</taxon>
        <taxon>Pseudomonadota</taxon>
        <taxon>Betaproteobacteria</taxon>
        <taxon>Burkholderiales</taxon>
        <taxon>Burkholderiaceae</taxon>
        <taxon>Pandoraea</taxon>
    </lineage>
</organism>
<dbReference type="Pfam" id="PF13468">
    <property type="entry name" value="Glyoxalase_3"/>
    <property type="match status" value="1"/>
</dbReference>
<dbReference type="EMBL" id="CABPST010000001">
    <property type="protein sequence ID" value="VVE86272.1"/>
    <property type="molecule type" value="Genomic_DNA"/>
</dbReference>
<evidence type="ECO:0000313" key="2">
    <source>
        <dbReference type="EMBL" id="VVE86272.1"/>
    </source>
</evidence>
<accession>A0A5E5BMC7</accession>
<dbReference type="InterPro" id="IPR029068">
    <property type="entry name" value="Glyas_Bleomycin-R_OHBP_Dase"/>
</dbReference>
<dbReference type="OrthoDB" id="9812467at2"/>
<dbReference type="PANTHER" id="PTHR40265:SF1">
    <property type="entry name" value="GLYOXALASE-LIKE DOMAIN-CONTAINING PROTEIN"/>
    <property type="match status" value="1"/>
</dbReference>
<proteinExistence type="predicted"/>
<gene>
    <name evidence="2" type="ORF">PBR20603_00191</name>
</gene>
<evidence type="ECO:0000313" key="3">
    <source>
        <dbReference type="Proteomes" id="UP000382040"/>
    </source>
</evidence>
<dbReference type="RefSeq" id="WP_150557689.1">
    <property type="nucleotide sequence ID" value="NZ_CABPST010000001.1"/>
</dbReference>
<evidence type="ECO:0000259" key="1">
    <source>
        <dbReference type="Pfam" id="PF13468"/>
    </source>
</evidence>
<feature type="domain" description="Glyoxalase-like" evidence="1">
    <location>
        <begin position="9"/>
        <end position="186"/>
    </location>
</feature>
<reference evidence="2 3" key="1">
    <citation type="submission" date="2019-08" db="EMBL/GenBank/DDBJ databases">
        <authorList>
            <person name="Peeters C."/>
        </authorList>
    </citation>
    <scope>NUCLEOTIDE SEQUENCE [LARGE SCALE GENOMIC DNA]</scope>
    <source>
        <strain evidence="2 3">LMG 20603</strain>
    </source>
</reference>
<dbReference type="Proteomes" id="UP000382040">
    <property type="component" value="Unassembled WGS sequence"/>
</dbReference>
<dbReference type="SUPFAM" id="SSF54593">
    <property type="entry name" value="Glyoxalase/Bleomycin resistance protein/Dihydroxybiphenyl dioxygenase"/>
    <property type="match status" value="1"/>
</dbReference>
<dbReference type="InterPro" id="IPR025870">
    <property type="entry name" value="Glyoxalase-like_dom"/>
</dbReference>